<dbReference type="AlphaFoldDB" id="A0A5M6I5W3"/>
<gene>
    <name evidence="1" type="ORF">F1193_02790</name>
</gene>
<dbReference type="RefSeq" id="WP_150096149.1">
    <property type="nucleotide sequence ID" value="NZ_VWPL01000003.1"/>
</dbReference>
<dbReference type="Proteomes" id="UP000323886">
    <property type="component" value="Unassembled WGS sequence"/>
</dbReference>
<comment type="caution">
    <text evidence="1">The sequence shown here is derived from an EMBL/GenBank/DDBJ whole genome shotgun (WGS) entry which is preliminary data.</text>
</comment>
<dbReference type="OrthoDB" id="9831389at2"/>
<evidence type="ECO:0000313" key="1">
    <source>
        <dbReference type="EMBL" id="KAA5603168.1"/>
    </source>
</evidence>
<dbReference type="EMBL" id="VWPL01000003">
    <property type="protein sequence ID" value="KAA5603168.1"/>
    <property type="molecule type" value="Genomic_DNA"/>
</dbReference>
<keyword evidence="2" id="KW-1185">Reference proteome</keyword>
<proteinExistence type="predicted"/>
<name>A0A5M6I5W3_9HYPH</name>
<sequence>MLYVAADVEGIFRMTSIRLKAIALSLGAAGLWVLPMASVSAQQAPSGPQASAGQQGAPITLETTPAEITQRFPAGGASFAAALRGFLDANANQLGVALNHIKGLLANLNSAQSETVGEVLGRLAADLMARKDLDNLRLVQELVARGNSFLVAGYNRSTGLNPDTAGLGGGAGGGAGPVGSIAGSGGGGGGGAAQGNTAYGTSSSNPITGGGGAGASVTRNNSYYSYTNSISPF</sequence>
<evidence type="ECO:0000313" key="2">
    <source>
        <dbReference type="Proteomes" id="UP000323886"/>
    </source>
</evidence>
<accession>A0A5M6I5W3</accession>
<protein>
    <submittedName>
        <fullName evidence="1">Uncharacterized protein</fullName>
    </submittedName>
</protein>
<reference evidence="1 2" key="1">
    <citation type="submission" date="2019-09" db="EMBL/GenBank/DDBJ databases">
        <title>Draft Whole-Genome sequence of Blastochloris sulfoviridis DSM 729.</title>
        <authorList>
            <person name="Meyer T.E."/>
            <person name="Kyndt J.A."/>
        </authorList>
    </citation>
    <scope>NUCLEOTIDE SEQUENCE [LARGE SCALE GENOMIC DNA]</scope>
    <source>
        <strain evidence="1 2">DSM 729</strain>
    </source>
</reference>
<organism evidence="1 2">
    <name type="scientific">Blastochloris sulfoviridis</name>
    <dbReference type="NCBI Taxonomy" id="50712"/>
    <lineage>
        <taxon>Bacteria</taxon>
        <taxon>Pseudomonadati</taxon>
        <taxon>Pseudomonadota</taxon>
        <taxon>Alphaproteobacteria</taxon>
        <taxon>Hyphomicrobiales</taxon>
        <taxon>Blastochloridaceae</taxon>
        <taxon>Blastochloris</taxon>
    </lineage>
</organism>